<reference evidence="3" key="2">
    <citation type="journal article" date="2022" name="Front. Microbiol.">
        <title>Species classification and novel plasmid identifications in Arcobacter cryaerophilus and Arcobacter cryaerophilus-like organisms.</title>
        <authorList>
            <person name="Zhou G."/>
            <person name="Wang M."/>
            <person name="Wang H."/>
            <person name="Chen X."/>
            <person name="Gu Y."/>
            <person name="Shao Z."/>
            <person name="Zhang J."/>
            <person name="Zhang M."/>
        </authorList>
    </citation>
    <scope>NUCLEOTIDE SEQUENCE</scope>
    <source>
        <strain evidence="3">ICDCAC48</strain>
    </source>
</reference>
<keyword evidence="1" id="KW-0472">Membrane</keyword>
<reference evidence="2 4" key="1">
    <citation type="submission" date="2017-04" db="EMBL/GenBank/DDBJ databases">
        <title>Accumulation and expression of multiple antibiotic resistance genes in Arcobacter cryaerophilus that thrives in sewage.</title>
        <authorList>
            <person name="Millar J.A."/>
            <person name="Raghavan R."/>
        </authorList>
    </citation>
    <scope>NUCLEOTIDE SEQUENCE [LARGE SCALE GENOMIC DNA]</scope>
    <source>
        <strain evidence="2 4">AZT-1</strain>
    </source>
</reference>
<sequence>MSYETRKLPKKTIVIISIIIALGIFIFIWLEVLKNQKFNEVLADLGHKDIKNLKVVNRINVEDTITKEKSYVYKLTFFDNTLNKTCIGFVSKQKDKTYTKDFDCK</sequence>
<evidence type="ECO:0000313" key="4">
    <source>
        <dbReference type="Proteomes" id="UP000192599"/>
    </source>
</evidence>
<gene>
    <name evidence="2" type="ORF">AS859_06425</name>
    <name evidence="3" type="ORF">NGX11_09295</name>
</gene>
<dbReference type="Proteomes" id="UP001164100">
    <property type="component" value="Chromosome"/>
</dbReference>
<keyword evidence="1" id="KW-0812">Transmembrane</keyword>
<dbReference type="AlphaFoldDB" id="A0A1V9VBC0"/>
<accession>A0A1V9VBC0</accession>
<protein>
    <recommendedName>
        <fullName evidence="5">DUF3139 domain-containing protein</fullName>
    </recommendedName>
</protein>
<evidence type="ECO:0000256" key="1">
    <source>
        <dbReference type="SAM" id="Phobius"/>
    </source>
</evidence>
<evidence type="ECO:0008006" key="5">
    <source>
        <dbReference type="Google" id="ProtNLM"/>
    </source>
</evidence>
<name>A0A1V9VBC0_9BACT</name>
<feature type="transmembrane region" description="Helical" evidence="1">
    <location>
        <begin position="12"/>
        <end position="30"/>
    </location>
</feature>
<dbReference type="EMBL" id="LNTC01000073">
    <property type="protein sequence ID" value="OQR41312.1"/>
    <property type="molecule type" value="Genomic_DNA"/>
</dbReference>
<proteinExistence type="predicted"/>
<organism evidence="2 4">
    <name type="scientific">Aliarcobacter cryaerophilus</name>
    <dbReference type="NCBI Taxonomy" id="28198"/>
    <lineage>
        <taxon>Bacteria</taxon>
        <taxon>Pseudomonadati</taxon>
        <taxon>Campylobacterota</taxon>
        <taxon>Epsilonproteobacteria</taxon>
        <taxon>Campylobacterales</taxon>
        <taxon>Arcobacteraceae</taxon>
        <taxon>Aliarcobacter</taxon>
    </lineage>
</organism>
<dbReference type="Proteomes" id="UP000192599">
    <property type="component" value="Unassembled WGS sequence"/>
</dbReference>
<evidence type="ECO:0000313" key="2">
    <source>
        <dbReference type="EMBL" id="OQR41312.1"/>
    </source>
</evidence>
<dbReference type="RefSeq" id="WP_081560724.1">
    <property type="nucleotide sequence ID" value="NZ_CP060692.1"/>
</dbReference>
<evidence type="ECO:0000313" key="3">
    <source>
        <dbReference type="EMBL" id="UYF43081.1"/>
    </source>
</evidence>
<dbReference type="EMBL" id="CP099556">
    <property type="protein sequence ID" value="UYF43081.1"/>
    <property type="molecule type" value="Genomic_DNA"/>
</dbReference>
<keyword evidence="1" id="KW-1133">Transmembrane helix</keyword>